<reference evidence="1 2" key="1">
    <citation type="submission" date="2020-02" db="EMBL/GenBank/DDBJ databases">
        <authorList>
            <person name="Sun Q."/>
        </authorList>
    </citation>
    <scope>NUCLEOTIDE SEQUENCE [LARGE SCALE GENOMIC DNA]</scope>
    <source>
        <strain evidence="1 2">YIM 13062</strain>
    </source>
</reference>
<protein>
    <recommendedName>
        <fullName evidence="3">Polyketide cyclase</fullName>
    </recommendedName>
</protein>
<dbReference type="AlphaFoldDB" id="A0A846TUS0"/>
<gene>
    <name evidence="1" type="ORF">GTW58_12905</name>
</gene>
<dbReference type="Gene3D" id="3.30.530.20">
    <property type="match status" value="1"/>
</dbReference>
<accession>A0A846TUS0</accession>
<evidence type="ECO:0008006" key="3">
    <source>
        <dbReference type="Google" id="ProtNLM"/>
    </source>
</evidence>
<evidence type="ECO:0000313" key="2">
    <source>
        <dbReference type="Proteomes" id="UP000521379"/>
    </source>
</evidence>
<comment type="caution">
    <text evidence="1">The sequence shown here is derived from an EMBL/GenBank/DDBJ whole genome shotgun (WGS) entry which is preliminary data.</text>
</comment>
<keyword evidence="2" id="KW-1185">Reference proteome</keyword>
<sequence length="189" mass="20953">MNDSMPGPMPQRIPWWWYKTSNTSGTDLTSGDFSVASSGQHWIRAIDVAAAPDELFAWVTQLRRAPYSYDWIDNFGRHSPQTLDHTLVDVSVGDSVMSIFTVIEVVPGTSMTVAMKGGMPTLLFGPVTVHYRAEPRGAGSRLVVNLVVPRPPGPLATLRRYALAWGDLIMMRKQVIELKRLTELPTQAS</sequence>
<name>A0A846TUS0_9MICC</name>
<dbReference type="EMBL" id="JAAVUN010000063">
    <property type="protein sequence ID" value="NKE10800.1"/>
    <property type="molecule type" value="Genomic_DNA"/>
</dbReference>
<dbReference type="RefSeq" id="WP_119933823.1">
    <property type="nucleotide sequence ID" value="NZ_JAAVUN010000063.1"/>
</dbReference>
<dbReference type="SUPFAM" id="SSF55961">
    <property type="entry name" value="Bet v1-like"/>
    <property type="match status" value="1"/>
</dbReference>
<evidence type="ECO:0000313" key="1">
    <source>
        <dbReference type="EMBL" id="NKE10800.1"/>
    </source>
</evidence>
<proteinExistence type="predicted"/>
<dbReference type="Proteomes" id="UP000521379">
    <property type="component" value="Unassembled WGS sequence"/>
</dbReference>
<dbReference type="InterPro" id="IPR023393">
    <property type="entry name" value="START-like_dom_sf"/>
</dbReference>
<organism evidence="1 2">
    <name type="scientific">Kocuria subflava</name>
    <dbReference type="NCBI Taxonomy" id="1736139"/>
    <lineage>
        <taxon>Bacteria</taxon>
        <taxon>Bacillati</taxon>
        <taxon>Actinomycetota</taxon>
        <taxon>Actinomycetes</taxon>
        <taxon>Micrococcales</taxon>
        <taxon>Micrococcaceae</taxon>
        <taxon>Kocuria</taxon>
    </lineage>
</organism>